<dbReference type="PROSITE" id="PS50158">
    <property type="entry name" value="ZF_CCHC"/>
    <property type="match status" value="1"/>
</dbReference>
<evidence type="ECO:0000256" key="11">
    <source>
        <dbReference type="ARBA" id="ARBA00022908"/>
    </source>
</evidence>
<dbReference type="GO" id="GO:0003723">
    <property type="term" value="F:RNA binding"/>
    <property type="evidence" value="ECO:0007669"/>
    <property type="project" value="UniProtKB-KW"/>
</dbReference>
<evidence type="ECO:0000256" key="18">
    <source>
        <dbReference type="SAM" id="MobiDB-lite"/>
    </source>
</evidence>
<keyword evidence="16" id="KW-0511">Multifunctional enzyme</keyword>
<dbReference type="InterPro" id="IPR005162">
    <property type="entry name" value="Retrotrans_gag_dom"/>
</dbReference>
<dbReference type="GO" id="GO:0006310">
    <property type="term" value="P:DNA recombination"/>
    <property type="evidence" value="ECO:0007669"/>
    <property type="project" value="UniProtKB-KW"/>
</dbReference>
<dbReference type="Gene3D" id="3.30.70.270">
    <property type="match status" value="1"/>
</dbReference>
<keyword evidence="5" id="KW-0479">Metal-binding</keyword>
<dbReference type="InterPro" id="IPR043128">
    <property type="entry name" value="Rev_trsase/Diguanyl_cyclase"/>
</dbReference>
<dbReference type="InterPro" id="IPR050951">
    <property type="entry name" value="Retrovirus_Pol_polyprotein"/>
</dbReference>
<keyword evidence="8" id="KW-0378">Hydrolase</keyword>
<dbReference type="EMBL" id="VAHF01000013">
    <property type="protein sequence ID" value="TXG47672.1"/>
    <property type="molecule type" value="Genomic_DNA"/>
</dbReference>
<dbReference type="InterPro" id="IPR001878">
    <property type="entry name" value="Znf_CCHC"/>
</dbReference>
<dbReference type="GO" id="GO:0004519">
    <property type="term" value="F:endonuclease activity"/>
    <property type="evidence" value="ECO:0007669"/>
    <property type="project" value="UniProtKB-KW"/>
</dbReference>
<keyword evidence="2" id="KW-0808">Transferase</keyword>
<dbReference type="SUPFAM" id="SSF50630">
    <property type="entry name" value="Acid proteases"/>
    <property type="match status" value="1"/>
</dbReference>
<evidence type="ECO:0000256" key="4">
    <source>
        <dbReference type="ARBA" id="ARBA00022722"/>
    </source>
</evidence>
<name>A0A5C7GTM0_9ROSI</name>
<keyword evidence="15" id="KW-0233">DNA recombination</keyword>
<dbReference type="PROSITE" id="PS00141">
    <property type="entry name" value="ASP_PROTEASE"/>
    <property type="match status" value="1"/>
</dbReference>
<dbReference type="GO" id="GO:0003887">
    <property type="term" value="F:DNA-directed DNA polymerase activity"/>
    <property type="evidence" value="ECO:0007669"/>
    <property type="project" value="UniProtKB-KW"/>
</dbReference>
<dbReference type="InterPro" id="IPR021109">
    <property type="entry name" value="Peptidase_aspartic_dom_sf"/>
</dbReference>
<evidence type="ECO:0000256" key="17">
    <source>
        <dbReference type="PROSITE-ProRule" id="PRU00047"/>
    </source>
</evidence>
<organism evidence="20 21">
    <name type="scientific">Acer yangbiense</name>
    <dbReference type="NCBI Taxonomy" id="1000413"/>
    <lineage>
        <taxon>Eukaryota</taxon>
        <taxon>Viridiplantae</taxon>
        <taxon>Streptophyta</taxon>
        <taxon>Embryophyta</taxon>
        <taxon>Tracheophyta</taxon>
        <taxon>Spermatophyta</taxon>
        <taxon>Magnoliopsida</taxon>
        <taxon>eudicotyledons</taxon>
        <taxon>Gunneridae</taxon>
        <taxon>Pentapetalae</taxon>
        <taxon>rosids</taxon>
        <taxon>malvids</taxon>
        <taxon>Sapindales</taxon>
        <taxon>Sapindaceae</taxon>
        <taxon>Hippocastanoideae</taxon>
        <taxon>Acereae</taxon>
        <taxon>Acer</taxon>
    </lineage>
</organism>
<dbReference type="GO" id="GO:0004190">
    <property type="term" value="F:aspartic-type endopeptidase activity"/>
    <property type="evidence" value="ECO:0007669"/>
    <property type="project" value="UniProtKB-KW"/>
</dbReference>
<dbReference type="InterPro" id="IPR001969">
    <property type="entry name" value="Aspartic_peptidase_AS"/>
</dbReference>
<dbReference type="AlphaFoldDB" id="A0A5C7GTM0"/>
<evidence type="ECO:0000256" key="1">
    <source>
        <dbReference type="ARBA" id="ARBA00022670"/>
    </source>
</evidence>
<dbReference type="SMART" id="SM00343">
    <property type="entry name" value="ZnF_C2HC"/>
    <property type="match status" value="1"/>
</dbReference>
<dbReference type="Pfam" id="PF08284">
    <property type="entry name" value="RVP_2"/>
    <property type="match status" value="1"/>
</dbReference>
<evidence type="ECO:0000256" key="2">
    <source>
        <dbReference type="ARBA" id="ARBA00022679"/>
    </source>
</evidence>
<keyword evidence="6" id="KW-0064">Aspartyl protease</keyword>
<accession>A0A5C7GTM0</accession>
<evidence type="ECO:0000256" key="7">
    <source>
        <dbReference type="ARBA" id="ARBA00022759"/>
    </source>
</evidence>
<keyword evidence="4" id="KW-0540">Nuclease</keyword>
<dbReference type="Pfam" id="PF03732">
    <property type="entry name" value="Retrotrans_gag"/>
    <property type="match status" value="1"/>
</dbReference>
<evidence type="ECO:0000256" key="16">
    <source>
        <dbReference type="ARBA" id="ARBA00023268"/>
    </source>
</evidence>
<dbReference type="GO" id="GO:0006508">
    <property type="term" value="P:proteolysis"/>
    <property type="evidence" value="ECO:0007669"/>
    <property type="project" value="UniProtKB-KW"/>
</dbReference>
<dbReference type="InterPro" id="IPR016197">
    <property type="entry name" value="Chromo-like_dom_sf"/>
</dbReference>
<keyword evidence="11" id="KW-0229">DNA integration</keyword>
<dbReference type="InterPro" id="IPR056924">
    <property type="entry name" value="SH3_Tf2-1"/>
</dbReference>
<dbReference type="PANTHER" id="PTHR37984">
    <property type="entry name" value="PROTEIN CBG26694"/>
    <property type="match status" value="1"/>
</dbReference>
<dbReference type="PANTHER" id="PTHR37984:SF5">
    <property type="entry name" value="PROTEIN NYNRIN-LIKE"/>
    <property type="match status" value="1"/>
</dbReference>
<keyword evidence="17" id="KW-0862">Zinc</keyword>
<dbReference type="SUPFAM" id="SSF56672">
    <property type="entry name" value="DNA/RNA polymerases"/>
    <property type="match status" value="1"/>
</dbReference>
<dbReference type="GO" id="GO:0003677">
    <property type="term" value="F:DNA binding"/>
    <property type="evidence" value="ECO:0007669"/>
    <property type="project" value="UniProtKB-KW"/>
</dbReference>
<keyword evidence="12" id="KW-0695">RNA-directed DNA polymerase</keyword>
<dbReference type="Gene3D" id="4.10.60.10">
    <property type="entry name" value="Zinc finger, CCHC-type"/>
    <property type="match status" value="1"/>
</dbReference>
<dbReference type="CDD" id="cd00303">
    <property type="entry name" value="retropepsin_like"/>
    <property type="match status" value="1"/>
</dbReference>
<keyword evidence="10" id="KW-0694">RNA-binding</keyword>
<evidence type="ECO:0000256" key="15">
    <source>
        <dbReference type="ARBA" id="ARBA00023172"/>
    </source>
</evidence>
<sequence>MSRRNQTVTRGESLRANEDADPTIHQLVEEANPTTNLIARLLEQQNRLLADMNRGGSNAIGGGNAGTSDVVVTLERFKKLGPPVFKGSIDPIAAEAWLKQIEKVFTVITCPDKQKVGFASFMLEDEADHWWDATSRILKTTLPINDHITWEMFKNAFNEKYFPDRVHFKMERDFLNLKQGNKSVAEYEEQFTSLSRFVTQLIPDDESKGRRFLDGLHLDIRSKVEVLKLTRYADVVDRALIAKRSPEECKKTHKVFKRNNQQGGFRNGNAFRHGTQFKKHNNGGNKGNEKSVGDTSFKKNFPPCQRCGHSHSGECYMSIKACFGCGKSDHKIKDCPKRRSDSVNSSINEAQQKKPKTQGRIFAITEHDAHASNDVVSGTLSLFCKEATVLFDSGATHSFVSCAFSAYANKHAEPLDLCMTIGTPTGDSMLVEQVFKSCLLSVGGRDFLVDLLPLKMRDFDIILGMDWLAANYASIDCFSKEIVFHKPGEKEFRYQGIRNSCDALISTVKGKANVVADALSRKSSGSLAHLITTENYILRDLKKCGVMVVTHGAQKSDLQLVRIGDDVRKGTKPNFKLDESDVLWYGKRLCVPDDGEMKREILNEAHSTSYSVHPGRTKMYHDLKQNFWWKNMKKEVAEFVSSIGMPPYEALYGRKCRSPICWDEVGERRLLGPELIQITVDKIKIKIIKERLRAAQSRQKSYADHRRRDLEFEAGDFVFLKVSPWKGVFRFGKKGKLSPRFIGPFEVLERIGTVAYRVALPPNLSRLHNVFHVSVLRKYVADPSHVLDYQPIQISQDMTYEEHPLKILDWKQQVLRTRGFSFVKVHWRNHPIEEATWEREEEMKEKDPQLFETQDTLTQEDVKFEWSEACEQGFQELKKRLTSAPILTLPAGSDGFAVYSDASKHGLGCVLMQHGKVIAYASRQLKKHELNYPTHDLELAAVVFALKIWRHYLCLKKFDVHAWLVLHSWTGRLPPASFL</sequence>
<feature type="region of interest" description="Disordered" evidence="18">
    <location>
        <begin position="336"/>
        <end position="358"/>
    </location>
</feature>
<evidence type="ECO:0000256" key="3">
    <source>
        <dbReference type="ARBA" id="ARBA00022695"/>
    </source>
</evidence>
<evidence type="ECO:0000256" key="8">
    <source>
        <dbReference type="ARBA" id="ARBA00022801"/>
    </source>
</evidence>
<dbReference type="GO" id="GO:0003964">
    <property type="term" value="F:RNA-directed DNA polymerase activity"/>
    <property type="evidence" value="ECO:0007669"/>
    <property type="project" value="UniProtKB-KW"/>
</dbReference>
<dbReference type="Pfam" id="PF17921">
    <property type="entry name" value="Integrase_H2C2"/>
    <property type="match status" value="1"/>
</dbReference>
<dbReference type="GO" id="GO:0015074">
    <property type="term" value="P:DNA integration"/>
    <property type="evidence" value="ECO:0007669"/>
    <property type="project" value="UniProtKB-KW"/>
</dbReference>
<evidence type="ECO:0000259" key="19">
    <source>
        <dbReference type="PROSITE" id="PS50158"/>
    </source>
</evidence>
<keyword evidence="3" id="KW-0548">Nucleotidyltransferase</keyword>
<dbReference type="InterPro" id="IPR041577">
    <property type="entry name" value="RT_RNaseH_2"/>
</dbReference>
<dbReference type="Proteomes" id="UP000323000">
    <property type="component" value="Chromosome 13"/>
</dbReference>
<gene>
    <name evidence="20" type="ORF">EZV62_026966</name>
</gene>
<reference evidence="21" key="1">
    <citation type="journal article" date="2019" name="Gigascience">
        <title>De novo genome assembly of the endangered Acer yangbiense, a plant species with extremely small populations endemic to Yunnan Province, China.</title>
        <authorList>
            <person name="Yang J."/>
            <person name="Wariss H.M."/>
            <person name="Tao L."/>
            <person name="Zhang R."/>
            <person name="Yun Q."/>
            <person name="Hollingsworth P."/>
            <person name="Dao Z."/>
            <person name="Luo G."/>
            <person name="Guo H."/>
            <person name="Ma Y."/>
            <person name="Sun W."/>
        </authorList>
    </citation>
    <scope>NUCLEOTIDE SEQUENCE [LARGE SCALE GENOMIC DNA]</scope>
    <source>
        <strain evidence="21">cv. Malutang</strain>
    </source>
</reference>
<dbReference type="OrthoDB" id="1937173at2759"/>
<keyword evidence="21" id="KW-1185">Reference proteome</keyword>
<evidence type="ECO:0000256" key="9">
    <source>
        <dbReference type="ARBA" id="ARBA00022842"/>
    </source>
</evidence>
<keyword evidence="7" id="KW-0255">Endonuclease</keyword>
<evidence type="ECO:0000256" key="10">
    <source>
        <dbReference type="ARBA" id="ARBA00022884"/>
    </source>
</evidence>
<evidence type="ECO:0000313" key="20">
    <source>
        <dbReference type="EMBL" id="TXG47672.1"/>
    </source>
</evidence>
<keyword evidence="1" id="KW-0645">Protease</keyword>
<evidence type="ECO:0000256" key="13">
    <source>
        <dbReference type="ARBA" id="ARBA00022932"/>
    </source>
</evidence>
<dbReference type="InterPro" id="IPR043502">
    <property type="entry name" value="DNA/RNA_pol_sf"/>
</dbReference>
<evidence type="ECO:0000256" key="12">
    <source>
        <dbReference type="ARBA" id="ARBA00022918"/>
    </source>
</evidence>
<comment type="caution">
    <text evidence="20">The sequence shown here is derived from an EMBL/GenBank/DDBJ whole genome shotgun (WGS) entry which is preliminary data.</text>
</comment>
<evidence type="ECO:0000256" key="5">
    <source>
        <dbReference type="ARBA" id="ARBA00022723"/>
    </source>
</evidence>
<feature type="region of interest" description="Disordered" evidence="18">
    <location>
        <begin position="1"/>
        <end position="23"/>
    </location>
</feature>
<keyword evidence="17" id="KW-0863">Zinc-finger</keyword>
<dbReference type="Pfam" id="PF24626">
    <property type="entry name" value="SH3_Tf2-1"/>
    <property type="match status" value="1"/>
</dbReference>
<evidence type="ECO:0000313" key="21">
    <source>
        <dbReference type="Proteomes" id="UP000323000"/>
    </source>
</evidence>
<feature type="compositionally biased region" description="Polar residues" evidence="18">
    <location>
        <begin position="1"/>
        <end position="10"/>
    </location>
</feature>
<dbReference type="Gene3D" id="2.40.70.10">
    <property type="entry name" value="Acid Proteases"/>
    <property type="match status" value="1"/>
</dbReference>
<keyword evidence="9" id="KW-0460">Magnesium</keyword>
<dbReference type="GO" id="GO:0008270">
    <property type="term" value="F:zinc ion binding"/>
    <property type="evidence" value="ECO:0007669"/>
    <property type="project" value="UniProtKB-KW"/>
</dbReference>
<feature type="domain" description="CCHC-type" evidence="19">
    <location>
        <begin position="322"/>
        <end position="337"/>
    </location>
</feature>
<evidence type="ECO:0000256" key="6">
    <source>
        <dbReference type="ARBA" id="ARBA00022750"/>
    </source>
</evidence>
<dbReference type="SUPFAM" id="SSF54160">
    <property type="entry name" value="Chromo domain-like"/>
    <property type="match status" value="1"/>
</dbReference>
<keyword evidence="14" id="KW-0238">DNA-binding</keyword>
<dbReference type="InterPro" id="IPR041588">
    <property type="entry name" value="Integrase_H2C2"/>
</dbReference>
<dbReference type="Pfam" id="PF17919">
    <property type="entry name" value="RT_RNaseH_2"/>
    <property type="match status" value="1"/>
</dbReference>
<keyword evidence="13" id="KW-0239">DNA-directed DNA polymerase</keyword>
<dbReference type="Gene3D" id="1.10.340.70">
    <property type="match status" value="1"/>
</dbReference>
<proteinExistence type="predicted"/>
<evidence type="ECO:0000256" key="14">
    <source>
        <dbReference type="ARBA" id="ARBA00023125"/>
    </source>
</evidence>
<protein>
    <recommendedName>
        <fullName evidence="19">CCHC-type domain-containing protein</fullName>
    </recommendedName>
</protein>